<dbReference type="PROSITE" id="PS50850">
    <property type="entry name" value="MFS"/>
    <property type="match status" value="1"/>
</dbReference>
<comment type="caution">
    <text evidence="9">The sequence shown here is derived from an EMBL/GenBank/DDBJ whole genome shotgun (WGS) entry which is preliminary data.</text>
</comment>
<evidence type="ECO:0000256" key="2">
    <source>
        <dbReference type="ARBA" id="ARBA00022448"/>
    </source>
</evidence>
<feature type="transmembrane region" description="Helical" evidence="7">
    <location>
        <begin position="262"/>
        <end position="279"/>
    </location>
</feature>
<dbReference type="InterPro" id="IPR050189">
    <property type="entry name" value="MFS_Efflux_Transporters"/>
</dbReference>
<evidence type="ECO:0000256" key="7">
    <source>
        <dbReference type="SAM" id="Phobius"/>
    </source>
</evidence>
<feature type="transmembrane region" description="Helical" evidence="7">
    <location>
        <begin position="63"/>
        <end position="82"/>
    </location>
</feature>
<keyword evidence="4 7" id="KW-0812">Transmembrane</keyword>
<feature type="domain" description="Major facilitator superfamily (MFS) profile" evidence="8">
    <location>
        <begin position="1"/>
        <end position="373"/>
    </location>
</feature>
<protein>
    <submittedName>
        <fullName evidence="9">MFS family permease</fullName>
    </submittedName>
</protein>
<evidence type="ECO:0000313" key="10">
    <source>
        <dbReference type="Proteomes" id="UP001519342"/>
    </source>
</evidence>
<feature type="transmembrane region" description="Helical" evidence="7">
    <location>
        <begin position="350"/>
        <end position="371"/>
    </location>
</feature>
<feature type="transmembrane region" description="Helical" evidence="7">
    <location>
        <begin position="223"/>
        <end position="241"/>
    </location>
</feature>
<dbReference type="PANTHER" id="PTHR43124">
    <property type="entry name" value="PURINE EFFLUX PUMP PBUE"/>
    <property type="match status" value="1"/>
</dbReference>
<dbReference type="SUPFAM" id="SSF103473">
    <property type="entry name" value="MFS general substrate transporter"/>
    <property type="match status" value="1"/>
</dbReference>
<gene>
    <name evidence="9" type="ORF">J2Z76_000261</name>
</gene>
<feature type="transmembrane region" description="Helical" evidence="7">
    <location>
        <begin position="122"/>
        <end position="143"/>
    </location>
</feature>
<dbReference type="EMBL" id="JAGGKS010000001">
    <property type="protein sequence ID" value="MBP1924408.1"/>
    <property type="molecule type" value="Genomic_DNA"/>
</dbReference>
<feature type="transmembrane region" description="Helical" evidence="7">
    <location>
        <begin position="28"/>
        <end position="51"/>
    </location>
</feature>
<evidence type="ECO:0000256" key="5">
    <source>
        <dbReference type="ARBA" id="ARBA00022989"/>
    </source>
</evidence>
<keyword evidence="10" id="KW-1185">Reference proteome</keyword>
<keyword evidence="6 7" id="KW-0472">Membrane</keyword>
<evidence type="ECO:0000259" key="8">
    <source>
        <dbReference type="PROSITE" id="PS50850"/>
    </source>
</evidence>
<evidence type="ECO:0000256" key="6">
    <source>
        <dbReference type="ARBA" id="ARBA00023136"/>
    </source>
</evidence>
<feature type="transmembrane region" description="Helical" evidence="7">
    <location>
        <begin position="88"/>
        <end position="110"/>
    </location>
</feature>
<comment type="subcellular location">
    <subcellularLocation>
        <location evidence="1">Cell membrane</location>
        <topology evidence="1">Multi-pass membrane protein</topology>
    </subcellularLocation>
</comment>
<accession>A0ABS4G9Q3</accession>
<dbReference type="InterPro" id="IPR020846">
    <property type="entry name" value="MFS_dom"/>
</dbReference>
<dbReference type="Pfam" id="PF07690">
    <property type="entry name" value="MFS_1"/>
    <property type="match status" value="1"/>
</dbReference>
<keyword evidence="5 7" id="KW-1133">Transmembrane helix</keyword>
<feature type="transmembrane region" description="Helical" evidence="7">
    <location>
        <begin position="195"/>
        <end position="217"/>
    </location>
</feature>
<dbReference type="InterPro" id="IPR011701">
    <property type="entry name" value="MFS"/>
</dbReference>
<feature type="transmembrane region" description="Helical" evidence="7">
    <location>
        <begin position="5"/>
        <end position="22"/>
    </location>
</feature>
<dbReference type="Proteomes" id="UP001519342">
    <property type="component" value="Unassembled WGS sequence"/>
</dbReference>
<evidence type="ECO:0000256" key="4">
    <source>
        <dbReference type="ARBA" id="ARBA00022692"/>
    </source>
</evidence>
<dbReference type="PANTHER" id="PTHR43124:SF3">
    <property type="entry name" value="CHLORAMPHENICOL EFFLUX PUMP RV0191"/>
    <property type="match status" value="1"/>
</dbReference>
<evidence type="ECO:0000256" key="1">
    <source>
        <dbReference type="ARBA" id="ARBA00004651"/>
    </source>
</evidence>
<name>A0ABS4G9Q3_9FIRM</name>
<feature type="transmembrane region" description="Helical" evidence="7">
    <location>
        <begin position="322"/>
        <end position="344"/>
    </location>
</feature>
<dbReference type="Gene3D" id="1.20.1250.20">
    <property type="entry name" value="MFS general substrate transporter like domains"/>
    <property type="match status" value="1"/>
</dbReference>
<feature type="transmembrane region" description="Helical" evidence="7">
    <location>
        <begin position="285"/>
        <end position="310"/>
    </location>
</feature>
<evidence type="ECO:0000313" key="9">
    <source>
        <dbReference type="EMBL" id="MBP1924408.1"/>
    </source>
</evidence>
<proteinExistence type="predicted"/>
<sequence>MNITVILFWISLYVYVPILTPYSQDIGAGVQLIGMIIGSYGFTQMLVRIPIGVICDRTGKKKNFVIIGCALLFLSGLGLYLFKNPILVLVFRGLGGVAAGTWVSFTVLYTEYFKEDQSASSMGNILACNSFGNLLGVFFGGVISQSYGYASTFIVAFITAGLAFIISFFVYENPNYIKSDVSTKEVINIGLNKNVLIPSVLAIFMQAIIFSSMFGYSPAVNKLGGMTSFQLGLVSTFFLITKIGGSKISGVQLGAKYGFGKRISIGFTLIGIMTMFTVMSSSNPIFSYLVHAIGGCGYGIAISLLMSYIVSETEKGKKTIAMGFFQSIYGIGMFVGPVISGYFINWFSYGFNYMILTLLALICATYSFLFVKS</sequence>
<keyword evidence="3" id="KW-1003">Cell membrane</keyword>
<keyword evidence="2" id="KW-0813">Transport</keyword>
<dbReference type="InterPro" id="IPR036259">
    <property type="entry name" value="MFS_trans_sf"/>
</dbReference>
<organism evidence="9 10">
    <name type="scientific">Sedimentibacter acidaminivorans</name>
    <dbReference type="NCBI Taxonomy" id="913099"/>
    <lineage>
        <taxon>Bacteria</taxon>
        <taxon>Bacillati</taxon>
        <taxon>Bacillota</taxon>
        <taxon>Tissierellia</taxon>
        <taxon>Sedimentibacter</taxon>
    </lineage>
</organism>
<evidence type="ECO:0000256" key="3">
    <source>
        <dbReference type="ARBA" id="ARBA00022475"/>
    </source>
</evidence>
<reference evidence="9 10" key="1">
    <citation type="submission" date="2021-03" db="EMBL/GenBank/DDBJ databases">
        <title>Genomic Encyclopedia of Type Strains, Phase IV (KMG-IV): sequencing the most valuable type-strain genomes for metagenomic binning, comparative biology and taxonomic classification.</title>
        <authorList>
            <person name="Goeker M."/>
        </authorList>
    </citation>
    <scope>NUCLEOTIDE SEQUENCE [LARGE SCALE GENOMIC DNA]</scope>
    <source>
        <strain evidence="9 10">DSM 24004</strain>
    </source>
</reference>
<feature type="transmembrane region" description="Helical" evidence="7">
    <location>
        <begin position="149"/>
        <end position="171"/>
    </location>
</feature>